<keyword evidence="3" id="KW-1185">Reference proteome</keyword>
<accession>A0A7W5BTP2</accession>
<dbReference type="Proteomes" id="UP000518315">
    <property type="component" value="Unassembled WGS sequence"/>
</dbReference>
<proteinExistence type="predicted"/>
<evidence type="ECO:0000313" key="3">
    <source>
        <dbReference type="Proteomes" id="UP000518315"/>
    </source>
</evidence>
<gene>
    <name evidence="2" type="ORF">FHS26_006751</name>
</gene>
<dbReference type="EMBL" id="JACHXH010000042">
    <property type="protein sequence ID" value="MBB3138971.1"/>
    <property type="molecule type" value="Genomic_DNA"/>
</dbReference>
<sequence length="203" mass="23026">MTAESPTNTDGQRNPVIDVIAFYHGIWARQQDFRSRRAELTRPMKARWKCKARRGHRPIMPCRSTEPDIGWSSTPSSVRRRSDRSAVRSDHVTGSNRPSLERGWIWELSASSVGDVAIPGSDSDWRLHHYAETRLSARHSTSVLLRSDMGASRSKAVCHAALRQDHRLVARQARVWRSPQVRAAPSANRPRSSWQYPDLGPGR</sequence>
<feature type="region of interest" description="Disordered" evidence="1">
    <location>
        <begin position="64"/>
        <end position="96"/>
    </location>
</feature>
<protein>
    <submittedName>
        <fullName evidence="2">Uncharacterized protein</fullName>
    </submittedName>
</protein>
<evidence type="ECO:0000313" key="2">
    <source>
        <dbReference type="EMBL" id="MBB3138971.1"/>
    </source>
</evidence>
<organism evidence="2 3">
    <name type="scientific">Rhizobium pisi</name>
    <dbReference type="NCBI Taxonomy" id="574561"/>
    <lineage>
        <taxon>Bacteria</taxon>
        <taxon>Pseudomonadati</taxon>
        <taxon>Pseudomonadota</taxon>
        <taxon>Alphaproteobacteria</taxon>
        <taxon>Hyphomicrobiales</taxon>
        <taxon>Rhizobiaceae</taxon>
        <taxon>Rhizobium/Agrobacterium group</taxon>
        <taxon>Rhizobium</taxon>
    </lineage>
</organism>
<dbReference type="AlphaFoldDB" id="A0A7W5BTP2"/>
<evidence type="ECO:0000256" key="1">
    <source>
        <dbReference type="SAM" id="MobiDB-lite"/>
    </source>
</evidence>
<name>A0A7W5BTP2_9HYPH</name>
<comment type="caution">
    <text evidence="2">The sequence shown here is derived from an EMBL/GenBank/DDBJ whole genome shotgun (WGS) entry which is preliminary data.</text>
</comment>
<feature type="region of interest" description="Disordered" evidence="1">
    <location>
        <begin position="180"/>
        <end position="203"/>
    </location>
</feature>
<reference evidence="2 3" key="1">
    <citation type="submission" date="2020-08" db="EMBL/GenBank/DDBJ databases">
        <title>Genomic Encyclopedia of Type Strains, Phase III (KMG-III): the genomes of soil and plant-associated and newly described type strains.</title>
        <authorList>
            <person name="Whitman W."/>
        </authorList>
    </citation>
    <scope>NUCLEOTIDE SEQUENCE [LARGE SCALE GENOMIC DNA]</scope>
    <source>
        <strain evidence="2 3">CECT 4113</strain>
    </source>
</reference>